<proteinExistence type="predicted"/>
<sequence>MKKLIFTVAGGIFAYGTYGKYRYQQSARSFLLEKGMRAIGYKDRIRVTDPEYFMESFELPPSEDKFPAGLLRGVSWREMWVGQMQVFSWNEIGEKTQKVVVYLHGGGYVSRASKLHYLMVNRVVKATGARAIFPTYGLGPQYNISTELLKLVTLYRELVAEHGAKQIVLMGDSAGGGLVMSLLQGVKAAGLEMPAQAILLSPWVNAAMDHPQAPFYDTVEPMIPLAGLLRAAKCWAAPGMALNDPLISPIYLSDAELEGFPRITSFVGLHEIFYPDIRDFHKRLNEAGIENRLIVAPRMIHVYPVFPTPEGREAVQQIITLVEEK</sequence>
<dbReference type="EMBL" id="ACFG01000030">
    <property type="protein sequence ID" value="EEH63882.1"/>
    <property type="molecule type" value="Genomic_DNA"/>
</dbReference>
<dbReference type="PANTHER" id="PTHR48081">
    <property type="entry name" value="AB HYDROLASE SUPERFAMILY PROTEIN C4A8.06C"/>
    <property type="match status" value="1"/>
</dbReference>
<feature type="domain" description="Alpha/beta hydrolase fold-3" evidence="2">
    <location>
        <begin position="100"/>
        <end position="303"/>
    </location>
</feature>
<reference evidence="3 4" key="1">
    <citation type="submission" date="2009-01" db="EMBL/GenBank/DDBJ databases">
        <authorList>
            <person name="Qin X."/>
            <person name="Bachman B."/>
            <person name="Battles P."/>
            <person name="Bell A."/>
            <person name="Bess C."/>
            <person name="Bickham C."/>
            <person name="Chaboub L."/>
            <person name="Chen D."/>
            <person name="Coyle M."/>
            <person name="Deiros D.R."/>
            <person name="Dinh H."/>
            <person name="Forbes L."/>
            <person name="Fowler G."/>
            <person name="Francisco L."/>
            <person name="Fu Q."/>
            <person name="Gubbala S."/>
            <person name="Hale W."/>
            <person name="Han Y."/>
            <person name="Hemphill L."/>
            <person name="Highlander S.K."/>
            <person name="Hirani K."/>
            <person name="Hogues M."/>
            <person name="Jackson L."/>
            <person name="Jakkamsetti A."/>
            <person name="Javaid M."/>
            <person name="Jiang H."/>
            <person name="Korchina V."/>
            <person name="Kovar C."/>
            <person name="Lara F."/>
            <person name="Lee S."/>
            <person name="Mata R."/>
            <person name="Mathew T."/>
            <person name="Moen C."/>
            <person name="Morales K."/>
            <person name="Munidasa M."/>
            <person name="Nazareth L."/>
            <person name="Ngo R."/>
            <person name="Nguyen L."/>
            <person name="Okwuonu G."/>
            <person name="Ongeri F."/>
            <person name="Patil S."/>
            <person name="Petrosino J."/>
            <person name="Pham C."/>
            <person name="Pham P."/>
            <person name="Pu L.-L."/>
            <person name="Puazo M."/>
            <person name="Raj R."/>
            <person name="Reid J."/>
            <person name="Rouhana J."/>
            <person name="Saada N."/>
            <person name="Shang Y."/>
            <person name="Simmons D."/>
            <person name="Thornton R."/>
            <person name="Warren J."/>
            <person name="Weissenberger G."/>
            <person name="Zhang J."/>
            <person name="Zhang L."/>
            <person name="Zhou C."/>
            <person name="Zhu D."/>
            <person name="Muzny D."/>
            <person name="Worley K."/>
            <person name="Gibbs R."/>
        </authorList>
    </citation>
    <scope>NUCLEOTIDE SEQUENCE [LARGE SCALE GENOMIC DNA]</scope>
    <source>
        <strain evidence="3 4">DSM 15436</strain>
    </source>
</reference>
<gene>
    <name evidence="3" type="ORF">HMPREF0044_0901</name>
</gene>
<evidence type="ECO:0000313" key="4">
    <source>
        <dbReference type="Proteomes" id="UP000010301"/>
    </source>
</evidence>
<dbReference type="OrthoDB" id="9803828at2"/>
<dbReference type="PANTHER" id="PTHR48081:SF8">
    <property type="entry name" value="ALPHA_BETA HYDROLASE FOLD-3 DOMAIN-CONTAINING PROTEIN-RELATED"/>
    <property type="match status" value="1"/>
</dbReference>
<dbReference type="eggNOG" id="COG0657">
    <property type="taxonomic scope" value="Bacteria"/>
</dbReference>
<dbReference type="AlphaFoldDB" id="C0W023"/>
<dbReference type="RefSeq" id="WP_006546673.1">
    <property type="nucleotide sequence ID" value="NZ_DS999543.1"/>
</dbReference>
<dbReference type="HOGENOM" id="CLU_012494_13_4_11"/>
<keyword evidence="1 3" id="KW-0378">Hydrolase</keyword>
<organism evidence="3 4">
    <name type="scientific">Gleimia coleocanis DSM 15436</name>
    <dbReference type="NCBI Taxonomy" id="525245"/>
    <lineage>
        <taxon>Bacteria</taxon>
        <taxon>Bacillati</taxon>
        <taxon>Actinomycetota</taxon>
        <taxon>Actinomycetes</taxon>
        <taxon>Actinomycetales</taxon>
        <taxon>Actinomycetaceae</taxon>
        <taxon>Gleimia</taxon>
    </lineage>
</organism>
<dbReference type="SUPFAM" id="SSF53474">
    <property type="entry name" value="alpha/beta-Hydrolases"/>
    <property type="match status" value="1"/>
</dbReference>
<evidence type="ECO:0000259" key="2">
    <source>
        <dbReference type="Pfam" id="PF07859"/>
    </source>
</evidence>
<name>C0W023_9ACTO</name>
<dbReference type="InterPro" id="IPR029058">
    <property type="entry name" value="AB_hydrolase_fold"/>
</dbReference>
<comment type="caution">
    <text evidence="3">The sequence shown here is derived from an EMBL/GenBank/DDBJ whole genome shotgun (WGS) entry which is preliminary data.</text>
</comment>
<dbReference type="Proteomes" id="UP000010301">
    <property type="component" value="Unassembled WGS sequence"/>
</dbReference>
<dbReference type="Gene3D" id="3.40.50.1820">
    <property type="entry name" value="alpha/beta hydrolase"/>
    <property type="match status" value="1"/>
</dbReference>
<dbReference type="STRING" id="525245.HMPREF0044_0901"/>
<keyword evidence="4" id="KW-1185">Reference proteome</keyword>
<protein>
    <submittedName>
        <fullName evidence="3">Hydrolase, alpha/beta domain protein</fullName>
    </submittedName>
</protein>
<evidence type="ECO:0000313" key="3">
    <source>
        <dbReference type="EMBL" id="EEH63882.1"/>
    </source>
</evidence>
<accession>C0W023</accession>
<dbReference type="Pfam" id="PF07859">
    <property type="entry name" value="Abhydrolase_3"/>
    <property type="match status" value="1"/>
</dbReference>
<dbReference type="GO" id="GO:0016787">
    <property type="term" value="F:hydrolase activity"/>
    <property type="evidence" value="ECO:0007669"/>
    <property type="project" value="UniProtKB-KW"/>
</dbReference>
<evidence type="ECO:0000256" key="1">
    <source>
        <dbReference type="ARBA" id="ARBA00022801"/>
    </source>
</evidence>
<dbReference type="InterPro" id="IPR013094">
    <property type="entry name" value="AB_hydrolase_3"/>
</dbReference>
<dbReference type="InterPro" id="IPR050300">
    <property type="entry name" value="GDXG_lipolytic_enzyme"/>
</dbReference>